<dbReference type="Pfam" id="PF04101">
    <property type="entry name" value="Glyco_tran_28_C"/>
    <property type="match status" value="1"/>
</dbReference>
<sequence>MLAICKYLLNTSTELSILLISGSPVLHSFRMPQGLDYIKLPCLGRDESGKISAKFLRKKPQEVTRLRSEIIKTAIINFEPDLILVDKKPYGLQGELKSTLIYLEQYSPQTKLVLLLRDIIDAPSITIEQWRQNNYYQALQYYYDQILVVGMPEIFDITKEYNFPENITSKTRFCGYIDRDYGYKKPQVIRQELNLKADEKLVLVTPGGGGDGYHLVKTYLQGLEQLPPQSKIRSLVIYGPEMPKDLSQNIWQLVQQFLHVHLLEFTDDLASYINAADTVICMGGYNTICEVLSLKKKAIVIPRMKPVQEQWIRAQRMGKMGLFMTINPNQLTPKSILEAVLGSINHDHSFSHVDRLDLKALPRISYYLYNLVYGSYYCFFYNKEKLYDIIDVYSLKAVS</sequence>
<dbReference type="GO" id="GO:0016758">
    <property type="term" value="F:hexosyltransferase activity"/>
    <property type="evidence" value="ECO:0007669"/>
    <property type="project" value="InterPro"/>
</dbReference>
<dbReference type="InterPro" id="IPR007235">
    <property type="entry name" value="Glyco_trans_28_C"/>
</dbReference>
<dbReference type="Gene3D" id="3.40.50.2000">
    <property type="entry name" value="Glycogen Phosphorylase B"/>
    <property type="match status" value="1"/>
</dbReference>
<feature type="domain" description="Glycosyl transferase family 28 C-terminal" evidence="1">
    <location>
        <begin position="209"/>
        <end position="347"/>
    </location>
</feature>
<dbReference type="PANTHER" id="PTHR21015:SF28">
    <property type="entry name" value="SLL1722 PROTEIN"/>
    <property type="match status" value="1"/>
</dbReference>
<gene>
    <name evidence="2" type="ORF">F6J89_02790</name>
</gene>
<reference evidence="2" key="1">
    <citation type="submission" date="2019-11" db="EMBL/GenBank/DDBJ databases">
        <title>Genomic insights into an expanded diversity of filamentous marine cyanobacteria reveals the extraordinary biosynthetic potential of Moorea and Okeania.</title>
        <authorList>
            <person name="Ferreira Leao T."/>
            <person name="Wang M."/>
            <person name="Moss N."/>
            <person name="Da Silva R."/>
            <person name="Sanders J."/>
            <person name="Nurk S."/>
            <person name="Gurevich A."/>
            <person name="Humphrey G."/>
            <person name="Reher R."/>
            <person name="Zhu Q."/>
            <person name="Belda-Ferre P."/>
            <person name="Glukhov E."/>
            <person name="Rex R."/>
            <person name="Dorrestein P.C."/>
            <person name="Knight R."/>
            <person name="Pevzner P."/>
            <person name="Gerwick W.H."/>
            <person name="Gerwick L."/>
        </authorList>
    </citation>
    <scope>NUCLEOTIDE SEQUENCE</scope>
    <source>
        <strain evidence="2">SIO1C4</strain>
    </source>
</reference>
<comment type="caution">
    <text evidence="2">The sequence shown here is derived from an EMBL/GenBank/DDBJ whole genome shotgun (WGS) entry which is preliminary data.</text>
</comment>
<name>A0A6B3N0E9_9CYAN</name>
<dbReference type="PANTHER" id="PTHR21015">
    <property type="entry name" value="UDP-N-ACETYLGLUCOSAMINE--N-ACETYLMURAMYL-(PENTAPEPTIDE) PYROPHOSPHORYL-UNDECAPRENOL N-ACETYLGLUCOSAMINE TRANSFERASE 1"/>
    <property type="match status" value="1"/>
</dbReference>
<dbReference type="EMBL" id="JAAHFQ010000036">
    <property type="protein sequence ID" value="NER26569.1"/>
    <property type="molecule type" value="Genomic_DNA"/>
</dbReference>
<proteinExistence type="predicted"/>
<protein>
    <submittedName>
        <fullName evidence="2">Glycosyltransferase</fullName>
    </submittedName>
</protein>
<keyword evidence="2" id="KW-0808">Transferase</keyword>
<evidence type="ECO:0000259" key="1">
    <source>
        <dbReference type="Pfam" id="PF04101"/>
    </source>
</evidence>
<dbReference type="SUPFAM" id="SSF53756">
    <property type="entry name" value="UDP-Glycosyltransferase/glycogen phosphorylase"/>
    <property type="match status" value="1"/>
</dbReference>
<dbReference type="AlphaFoldDB" id="A0A6B3N0E9"/>
<accession>A0A6B3N0E9</accession>
<organism evidence="2">
    <name type="scientific">Symploca sp. SIO1C4</name>
    <dbReference type="NCBI Taxonomy" id="2607765"/>
    <lineage>
        <taxon>Bacteria</taxon>
        <taxon>Bacillati</taxon>
        <taxon>Cyanobacteriota</taxon>
        <taxon>Cyanophyceae</taxon>
        <taxon>Coleofasciculales</taxon>
        <taxon>Coleofasciculaceae</taxon>
        <taxon>Symploca</taxon>
    </lineage>
</organism>
<evidence type="ECO:0000313" key="2">
    <source>
        <dbReference type="EMBL" id="NER26569.1"/>
    </source>
</evidence>